<evidence type="ECO:0000313" key="1">
    <source>
        <dbReference type="EMBL" id="GAA2540497.1"/>
    </source>
</evidence>
<gene>
    <name evidence="1" type="ORF">GCM10010423_43210</name>
</gene>
<organism evidence="1 2">
    <name type="scientific">Streptomyces levis</name>
    <dbReference type="NCBI Taxonomy" id="285566"/>
    <lineage>
        <taxon>Bacteria</taxon>
        <taxon>Bacillati</taxon>
        <taxon>Actinomycetota</taxon>
        <taxon>Actinomycetes</taxon>
        <taxon>Kitasatosporales</taxon>
        <taxon>Streptomycetaceae</taxon>
        <taxon>Streptomyces</taxon>
    </lineage>
</organism>
<protein>
    <submittedName>
        <fullName evidence="1">Uncharacterized protein</fullName>
    </submittedName>
</protein>
<reference evidence="1 2" key="1">
    <citation type="journal article" date="2019" name="Int. J. Syst. Evol. Microbiol.">
        <title>The Global Catalogue of Microorganisms (GCM) 10K type strain sequencing project: providing services to taxonomists for standard genome sequencing and annotation.</title>
        <authorList>
            <consortium name="The Broad Institute Genomics Platform"/>
            <consortium name="The Broad Institute Genome Sequencing Center for Infectious Disease"/>
            <person name="Wu L."/>
            <person name="Ma J."/>
        </authorList>
    </citation>
    <scope>NUCLEOTIDE SEQUENCE [LARGE SCALE GENOMIC DNA]</scope>
    <source>
        <strain evidence="1 2">JCM 6924</strain>
    </source>
</reference>
<comment type="caution">
    <text evidence="1">The sequence shown here is derived from an EMBL/GenBank/DDBJ whole genome shotgun (WGS) entry which is preliminary data.</text>
</comment>
<sequence>MFADWLPTDTSTCGPCGTEQLSVLARDFSALAVALCGKDFATAEPQRWALGAVRCPIADEARSERVEALSGEYEMTP</sequence>
<accession>A0ABN3NW79</accession>
<dbReference type="EMBL" id="BAAATM010000013">
    <property type="protein sequence ID" value="GAA2540497.1"/>
    <property type="molecule type" value="Genomic_DNA"/>
</dbReference>
<name>A0ABN3NW79_9ACTN</name>
<keyword evidence="2" id="KW-1185">Reference proteome</keyword>
<evidence type="ECO:0000313" key="2">
    <source>
        <dbReference type="Proteomes" id="UP001501095"/>
    </source>
</evidence>
<proteinExistence type="predicted"/>
<dbReference type="Proteomes" id="UP001501095">
    <property type="component" value="Unassembled WGS sequence"/>
</dbReference>